<proteinExistence type="predicted"/>
<dbReference type="PANTHER" id="PTHR28055">
    <property type="entry name" value="ALTERED INHERITANCE OF MITOCHONDRIA PROTEIN 41, MITOCHONDRIAL"/>
    <property type="match status" value="1"/>
</dbReference>
<dbReference type="SUPFAM" id="SSF89095">
    <property type="entry name" value="GatB/YqeY motif"/>
    <property type="match status" value="1"/>
</dbReference>
<dbReference type="InterPro" id="IPR042184">
    <property type="entry name" value="YqeY/Aim41_N"/>
</dbReference>
<accession>A0A0B9GA87</accession>
<dbReference type="Pfam" id="PF09424">
    <property type="entry name" value="YqeY"/>
    <property type="match status" value="1"/>
</dbReference>
<gene>
    <name evidence="1" type="ORF">RJ45_00575</name>
</gene>
<dbReference type="GO" id="GO:0016884">
    <property type="term" value="F:carbon-nitrogen ligase activity, with glutamine as amido-N-donor"/>
    <property type="evidence" value="ECO:0007669"/>
    <property type="project" value="InterPro"/>
</dbReference>
<dbReference type="InterPro" id="IPR023168">
    <property type="entry name" value="GatB_Yqey_C_2"/>
</dbReference>
<dbReference type="RefSeq" id="WP_039456295.1">
    <property type="nucleotide sequence ID" value="NZ_JWLZ01000002.1"/>
</dbReference>
<dbReference type="InterPro" id="IPR003789">
    <property type="entry name" value="Asn/Gln_tRNA_amidoTrase-B-like"/>
</dbReference>
<dbReference type="Gene3D" id="1.10.10.410">
    <property type="match status" value="1"/>
</dbReference>
<comment type="caution">
    <text evidence="1">The sequence shown here is derived from an EMBL/GenBank/DDBJ whole genome shotgun (WGS) entry which is preliminary data.</text>
</comment>
<protein>
    <submittedName>
        <fullName evidence="1">Glutamyl-tRNA amidotransferase</fullName>
    </submittedName>
</protein>
<dbReference type="AlphaFoldDB" id="A0A0B9GA87"/>
<dbReference type="Proteomes" id="UP000031278">
    <property type="component" value="Unassembled WGS sequence"/>
</dbReference>
<evidence type="ECO:0000313" key="1">
    <source>
        <dbReference type="EMBL" id="KHT65509.1"/>
    </source>
</evidence>
<evidence type="ECO:0000313" key="2">
    <source>
        <dbReference type="Proteomes" id="UP000031278"/>
    </source>
</evidence>
<dbReference type="EMBL" id="JWLZ01000002">
    <property type="protein sequence ID" value="KHT65509.1"/>
    <property type="molecule type" value="Genomic_DNA"/>
</dbReference>
<name>A0A0B9GA87_9GAMM</name>
<dbReference type="GO" id="GO:0016740">
    <property type="term" value="F:transferase activity"/>
    <property type="evidence" value="ECO:0007669"/>
    <property type="project" value="UniProtKB-KW"/>
</dbReference>
<dbReference type="PANTHER" id="PTHR28055:SF1">
    <property type="entry name" value="ALTERED INHERITANCE OF MITOCHONDRIA PROTEIN 41, MITOCHONDRIAL"/>
    <property type="match status" value="1"/>
</dbReference>
<reference evidence="1 2" key="1">
    <citation type="submission" date="2014-12" db="EMBL/GenBank/DDBJ databases">
        <title>Genome sequencing of Photobacterium gaetbulicola AD005a.</title>
        <authorList>
            <person name="Adrian T.G.S."/>
            <person name="Chan K.G."/>
        </authorList>
    </citation>
    <scope>NUCLEOTIDE SEQUENCE [LARGE SCALE GENOMIC DNA]</scope>
    <source>
        <strain evidence="1 2">AD005a</strain>
    </source>
</reference>
<keyword evidence="1" id="KW-0808">Transferase</keyword>
<dbReference type="InterPro" id="IPR019004">
    <property type="entry name" value="YqeY/Aim41"/>
</dbReference>
<organism evidence="1 2">
    <name type="scientific">Photobacterium gaetbulicola</name>
    <dbReference type="NCBI Taxonomy" id="1295392"/>
    <lineage>
        <taxon>Bacteria</taxon>
        <taxon>Pseudomonadati</taxon>
        <taxon>Pseudomonadota</taxon>
        <taxon>Gammaproteobacteria</taxon>
        <taxon>Vibrionales</taxon>
        <taxon>Vibrionaceae</taxon>
        <taxon>Photobacterium</taxon>
    </lineage>
</organism>
<dbReference type="Gene3D" id="1.10.1510.10">
    <property type="entry name" value="Uncharacterised protein YqeY/AIM41 PF09424, N-terminal domain"/>
    <property type="match status" value="1"/>
</dbReference>
<sequence length="147" mass="16094">MTLIERLKDEQKAAMKAKDKPRLGTIRLVMAAIKQREVDEKITLSEDDVLAVLTKMVKQRRDSVAQYEAAGRQDLADVELAEITVLEEFMPQPLTDDEVAALLDEAIAATGAASMQDMGKLMGVLKPQVQGRADMGKVSQLVKAKLG</sequence>